<organism evidence="1 2">
    <name type="scientific">Sinocyclocheilus rhinocerous</name>
    <dbReference type="NCBI Taxonomy" id="307959"/>
    <lineage>
        <taxon>Eukaryota</taxon>
        <taxon>Metazoa</taxon>
        <taxon>Chordata</taxon>
        <taxon>Craniata</taxon>
        <taxon>Vertebrata</taxon>
        <taxon>Euteleostomi</taxon>
        <taxon>Actinopterygii</taxon>
        <taxon>Neopterygii</taxon>
        <taxon>Teleostei</taxon>
        <taxon>Ostariophysi</taxon>
        <taxon>Cypriniformes</taxon>
        <taxon>Cyprinidae</taxon>
        <taxon>Cyprininae</taxon>
        <taxon>Sinocyclocheilus</taxon>
    </lineage>
</organism>
<sequence>MEKLGIILFVALLALFCREWYRTFLLHDSEGRNHGCARRYRCVDIM</sequence>
<reference evidence="1" key="1">
    <citation type="submission" date="2025-08" db="UniProtKB">
        <authorList>
            <consortium name="Ensembl"/>
        </authorList>
    </citation>
    <scope>IDENTIFICATION</scope>
</reference>
<dbReference type="Proteomes" id="UP000472270">
    <property type="component" value="Unassembled WGS sequence"/>
</dbReference>
<proteinExistence type="predicted"/>
<dbReference type="Ensembl" id="ENSSRHT00000074358.1">
    <property type="protein sequence ID" value="ENSSRHP00000072377.1"/>
    <property type="gene ID" value="ENSSRHG00000035990.1"/>
</dbReference>
<keyword evidence="2" id="KW-1185">Reference proteome</keyword>
<protein>
    <submittedName>
        <fullName evidence="1">Uncharacterized protein</fullName>
    </submittedName>
</protein>
<reference evidence="1" key="2">
    <citation type="submission" date="2025-09" db="UniProtKB">
        <authorList>
            <consortium name="Ensembl"/>
        </authorList>
    </citation>
    <scope>IDENTIFICATION</scope>
</reference>
<name>A0A673L0D8_9TELE</name>
<dbReference type="AlphaFoldDB" id="A0A673L0D8"/>
<evidence type="ECO:0000313" key="1">
    <source>
        <dbReference type="Ensembl" id="ENSSRHP00000072377.1"/>
    </source>
</evidence>
<accession>A0A673L0D8</accession>
<evidence type="ECO:0000313" key="2">
    <source>
        <dbReference type="Proteomes" id="UP000472270"/>
    </source>
</evidence>